<protein>
    <submittedName>
        <fullName evidence="1">Uncharacterized protein</fullName>
    </submittedName>
</protein>
<dbReference type="RefSeq" id="YP_009482116.1">
    <property type="nucleotide sequence ID" value="NC_037666.1"/>
</dbReference>
<dbReference type="EMBL" id="MG011690">
    <property type="protein sequence ID" value="AVK76113.1"/>
    <property type="molecule type" value="Genomic_DNA"/>
</dbReference>
<name>A0A2U7UCF5_9VIRU</name>
<reference evidence="1" key="1">
    <citation type="journal article" date="2018" name="Nat. Commun.">
        <title>Diversity and evolution of the emerging Pandoraviridae family.</title>
        <authorList>
            <person name="Legendre M."/>
            <person name="Fabre E."/>
            <person name="Poirot O."/>
            <person name="Jeudy S."/>
            <person name="Lartigue A."/>
            <person name="Alempic J.M."/>
            <person name="Beucher L."/>
            <person name="Philippe N."/>
            <person name="Bertaux L."/>
            <person name="Christo-Foroux E."/>
            <person name="Labadie K."/>
            <person name="Coute Y."/>
            <person name="Abergel C."/>
            <person name="Claverie J.M."/>
        </authorList>
    </citation>
    <scope>NUCLEOTIDE SEQUENCE [LARGE SCALE GENOMIC DNA]</scope>
    <source>
        <strain evidence="1">Neocaledonia</strain>
    </source>
</reference>
<accession>A0A2U7UCF5</accession>
<sequence>MRPSTVAIPTSRDSLLARWSAPALVAVRNTDVIARLHARLIAPSHIADAMAGAARCNRVDAVLLFLPRCTEASAISHAACMAARHRSTSATLALAERCATFDIDNALLDAAQTHDRGITLAIVPRCSRHGVVPHCNRPRARPRSASSPAPLLSAHVWATRSAQSHGWCCRILDEARRHHALRRPIMTTGCLTRR</sequence>
<dbReference type="GeneID" id="36842826"/>
<dbReference type="KEGG" id="vg:36842826"/>
<organism evidence="1">
    <name type="scientific">Pandoravirus neocaledonia</name>
    <dbReference type="NCBI Taxonomy" id="2107708"/>
    <lineage>
        <taxon>Viruses</taxon>
        <taxon>Pandoravirus</taxon>
    </lineage>
</organism>
<dbReference type="Proteomes" id="UP000249287">
    <property type="component" value="Segment"/>
</dbReference>
<proteinExistence type="predicted"/>
<evidence type="ECO:0000313" key="1">
    <source>
        <dbReference type="EMBL" id="AVK76113.1"/>
    </source>
</evidence>
<gene>
    <name evidence="1" type="ORF">pneo_cds_506</name>
</gene>